<dbReference type="EMBL" id="JAULSO010000002">
    <property type="protein sequence ID" value="KAK3690334.1"/>
    <property type="molecule type" value="Genomic_DNA"/>
</dbReference>
<organism evidence="5 6">
    <name type="scientific">Podospora appendiculata</name>
    <dbReference type="NCBI Taxonomy" id="314037"/>
    <lineage>
        <taxon>Eukaryota</taxon>
        <taxon>Fungi</taxon>
        <taxon>Dikarya</taxon>
        <taxon>Ascomycota</taxon>
        <taxon>Pezizomycotina</taxon>
        <taxon>Sordariomycetes</taxon>
        <taxon>Sordariomycetidae</taxon>
        <taxon>Sordariales</taxon>
        <taxon>Podosporaceae</taxon>
        <taxon>Podospora</taxon>
    </lineage>
</organism>
<dbReference type="PANTHER" id="PTHR10039">
    <property type="entry name" value="AMELOGENIN"/>
    <property type="match status" value="1"/>
</dbReference>
<feature type="domain" description="Nephrocystin 3-like N-terminal" evidence="4">
    <location>
        <begin position="257"/>
        <end position="415"/>
    </location>
</feature>
<dbReference type="Gene3D" id="3.40.50.300">
    <property type="entry name" value="P-loop containing nucleotide triphosphate hydrolases"/>
    <property type="match status" value="1"/>
</dbReference>
<dbReference type="Proteomes" id="UP001270362">
    <property type="component" value="Unassembled WGS sequence"/>
</dbReference>
<keyword evidence="5" id="KW-0034">Amyloid</keyword>
<evidence type="ECO:0000259" key="3">
    <source>
        <dbReference type="Pfam" id="PF14479"/>
    </source>
</evidence>
<feature type="region of interest" description="Disordered" evidence="2">
    <location>
        <begin position="738"/>
        <end position="776"/>
    </location>
</feature>
<accession>A0AAE1CE46</accession>
<feature type="domain" description="Prion-inhibition and propagation HeLo" evidence="3">
    <location>
        <begin position="6"/>
        <end position="88"/>
    </location>
</feature>
<evidence type="ECO:0000256" key="1">
    <source>
        <dbReference type="ARBA" id="ARBA00022737"/>
    </source>
</evidence>
<reference evidence="5" key="1">
    <citation type="journal article" date="2023" name="Mol. Phylogenet. Evol.">
        <title>Genome-scale phylogeny and comparative genomics of the fungal order Sordariales.</title>
        <authorList>
            <person name="Hensen N."/>
            <person name="Bonometti L."/>
            <person name="Westerberg I."/>
            <person name="Brannstrom I.O."/>
            <person name="Guillou S."/>
            <person name="Cros-Aarteil S."/>
            <person name="Calhoun S."/>
            <person name="Haridas S."/>
            <person name="Kuo A."/>
            <person name="Mondo S."/>
            <person name="Pangilinan J."/>
            <person name="Riley R."/>
            <person name="LaButti K."/>
            <person name="Andreopoulos B."/>
            <person name="Lipzen A."/>
            <person name="Chen C."/>
            <person name="Yan M."/>
            <person name="Daum C."/>
            <person name="Ng V."/>
            <person name="Clum A."/>
            <person name="Steindorff A."/>
            <person name="Ohm R.A."/>
            <person name="Martin F."/>
            <person name="Silar P."/>
            <person name="Natvig D.O."/>
            <person name="Lalanne C."/>
            <person name="Gautier V."/>
            <person name="Ament-Velasquez S.L."/>
            <person name="Kruys A."/>
            <person name="Hutchinson M.I."/>
            <person name="Powell A.J."/>
            <person name="Barry K."/>
            <person name="Miller A.N."/>
            <person name="Grigoriev I.V."/>
            <person name="Debuchy R."/>
            <person name="Gladieux P."/>
            <person name="Hiltunen Thoren M."/>
            <person name="Johannesson H."/>
        </authorList>
    </citation>
    <scope>NUCLEOTIDE SEQUENCE</scope>
    <source>
        <strain evidence="5">CBS 314.62</strain>
    </source>
</reference>
<dbReference type="InterPro" id="IPR029498">
    <property type="entry name" value="HeLo_dom"/>
</dbReference>
<keyword evidence="5" id="KW-0640">Prion</keyword>
<dbReference type="SUPFAM" id="SSF52540">
    <property type="entry name" value="P-loop containing nucleoside triphosphate hydrolases"/>
    <property type="match status" value="1"/>
</dbReference>
<dbReference type="InterPro" id="IPR056884">
    <property type="entry name" value="NPHP3-like_N"/>
</dbReference>
<dbReference type="AlphaFoldDB" id="A0AAE1CE46"/>
<evidence type="ECO:0000259" key="4">
    <source>
        <dbReference type="Pfam" id="PF24883"/>
    </source>
</evidence>
<dbReference type="InterPro" id="IPR027417">
    <property type="entry name" value="P-loop_NTPase"/>
</dbReference>
<gene>
    <name evidence="5" type="ORF">B0T22DRAFT_515601</name>
</gene>
<dbReference type="PANTHER" id="PTHR10039:SF5">
    <property type="entry name" value="NACHT DOMAIN-CONTAINING PROTEIN"/>
    <property type="match status" value="1"/>
</dbReference>
<feature type="compositionally biased region" description="Basic and acidic residues" evidence="2">
    <location>
        <begin position="767"/>
        <end position="776"/>
    </location>
</feature>
<evidence type="ECO:0000313" key="6">
    <source>
        <dbReference type="Proteomes" id="UP001270362"/>
    </source>
</evidence>
<evidence type="ECO:0000313" key="5">
    <source>
        <dbReference type="EMBL" id="KAK3690334.1"/>
    </source>
</evidence>
<reference evidence="5" key="2">
    <citation type="submission" date="2023-06" db="EMBL/GenBank/DDBJ databases">
        <authorList>
            <consortium name="Lawrence Berkeley National Laboratory"/>
            <person name="Haridas S."/>
            <person name="Hensen N."/>
            <person name="Bonometti L."/>
            <person name="Westerberg I."/>
            <person name="Brannstrom I.O."/>
            <person name="Guillou S."/>
            <person name="Cros-Aarteil S."/>
            <person name="Calhoun S."/>
            <person name="Kuo A."/>
            <person name="Mondo S."/>
            <person name="Pangilinan J."/>
            <person name="Riley R."/>
            <person name="Labutti K."/>
            <person name="Andreopoulos B."/>
            <person name="Lipzen A."/>
            <person name="Chen C."/>
            <person name="Yanf M."/>
            <person name="Daum C."/>
            <person name="Ng V."/>
            <person name="Clum A."/>
            <person name="Steindorff A."/>
            <person name="Ohm R."/>
            <person name="Martin F."/>
            <person name="Silar P."/>
            <person name="Natvig D."/>
            <person name="Lalanne C."/>
            <person name="Gautier V."/>
            <person name="Ament-Velasquez S.L."/>
            <person name="Kruys A."/>
            <person name="Hutchinson M.I."/>
            <person name="Powell A.J."/>
            <person name="Barry K."/>
            <person name="Miller A.N."/>
            <person name="Grigoriev I.V."/>
            <person name="Debuchy R."/>
            <person name="Gladieux P."/>
            <person name="Thoren M.H."/>
            <person name="Johannesson H."/>
        </authorList>
    </citation>
    <scope>NUCLEOTIDE SEQUENCE</scope>
    <source>
        <strain evidence="5">CBS 314.62</strain>
    </source>
</reference>
<evidence type="ECO:0000256" key="2">
    <source>
        <dbReference type="SAM" id="MobiDB-lite"/>
    </source>
</evidence>
<feature type="domain" description="Prion-inhibition and propagation HeLo" evidence="3">
    <location>
        <begin position="98"/>
        <end position="156"/>
    </location>
</feature>
<name>A0AAE1CE46_9PEZI</name>
<dbReference type="Pfam" id="PF24883">
    <property type="entry name" value="NPHP3_N"/>
    <property type="match status" value="1"/>
</dbReference>
<dbReference type="InterPro" id="IPR038305">
    <property type="entry name" value="HeLo_sf"/>
</dbReference>
<comment type="caution">
    <text evidence="5">The sequence shown here is derived from an EMBL/GenBank/DDBJ whole genome shotgun (WGS) entry which is preliminary data.</text>
</comment>
<keyword evidence="1" id="KW-0677">Repeat</keyword>
<dbReference type="Gene3D" id="1.20.120.1020">
    <property type="entry name" value="Prion-inhibition and propagation, HeLo domain"/>
    <property type="match status" value="2"/>
</dbReference>
<keyword evidence="6" id="KW-1185">Reference proteome</keyword>
<dbReference type="Pfam" id="PF14479">
    <property type="entry name" value="HeLo"/>
    <property type="match status" value="2"/>
</dbReference>
<sequence length="793" mass="89365">MEEVVGLALGVIGLAGVIGAFKDVVDLCAIVIDTRGLGRDYEVLSTKFDIERTLLLHWARRVNLLHPTLYDHRLDDVHTQTSALEALSSTSSGGPFIEKFVKEFEAFNIRSGNRSRSTKWSSKVRWAVRDKQCFEDLVAMVAHFNTKLSQLLPETQHMPPLSSIGQAEAQSIGLNGMKIILDASDGHDAICQSARDCIERLKCDYRDRILDLLWFRRMGDRERSVAPEYNRTFEWALQPSQTEGQHPWDNLAGLLQHSPGIYWVSGKAGSGKSTLIKYLYHHPQTRALLAHWALGPCTLVRFYFWNLGTNEQKTQEGLSRSLLHQLLSANKALIESALPDMWKDLNVCHGKTASLPSSSETEHAFKTIAERLPHLGKMCFFIDGLDEFVGDYMEGIRFIKRLATSPNVKIVVSSRPIPDCVAAFEDAPKLHLYHLTRGDITSYVQGTLVSHEYMKILISQYPEEGVTILKKVIDKAAGVFLWVILACRSLLYGFAAYDRLEELRRRVHELPPELESMFQHMLQKVEPQHREQGARLLRLCYTNRRGQGDNVDIGDISTAGLAVLNEDPSAASPHRLGRAELRQRCDILIGRLRSWCGGLLELVPLLSADQQMLAMYEDQPMHFLIEGARWGAKSDREYPFDMHNIFWHLQMFFDQFRDLQGPHDVYAFSHLLDLHQHSHEPASSHASLIVALEAGAVNFVKAHPEYVRLAGPVPKSCECATALYYAIKRPHHGEINVKGQECGGTGRGANSKEKRKYAGDGLMRSSSDQKAKLRRTDSMEGATLELPILIDDD</sequence>
<protein>
    <submittedName>
        <fullName evidence="5">Prion-inhibition and propagation-domain-containing protein</fullName>
    </submittedName>
</protein>
<proteinExistence type="predicted"/>